<gene>
    <name evidence="6" type="ORF">D1631_05995</name>
</gene>
<dbReference type="GO" id="GO:0070012">
    <property type="term" value="F:oligopeptidase activity"/>
    <property type="evidence" value="ECO:0007669"/>
    <property type="project" value="TreeGrafter"/>
</dbReference>
<dbReference type="InterPro" id="IPR001375">
    <property type="entry name" value="Peptidase_S9_cat"/>
</dbReference>
<accession>A0A3M7TD50</accession>
<dbReference type="GO" id="GO:0006508">
    <property type="term" value="P:proteolysis"/>
    <property type="evidence" value="ECO:0007669"/>
    <property type="project" value="UniProtKB-KW"/>
</dbReference>
<dbReference type="Gene3D" id="2.130.10.120">
    <property type="entry name" value="Prolyl oligopeptidase, N-terminal domain"/>
    <property type="match status" value="1"/>
</dbReference>
<keyword evidence="1" id="KW-0645">Protease</keyword>
<dbReference type="GO" id="GO:0005829">
    <property type="term" value="C:cytosol"/>
    <property type="evidence" value="ECO:0007669"/>
    <property type="project" value="TreeGrafter"/>
</dbReference>
<dbReference type="OrthoDB" id="9801421at2"/>
<evidence type="ECO:0000259" key="4">
    <source>
        <dbReference type="Pfam" id="PF00326"/>
    </source>
</evidence>
<evidence type="ECO:0000313" key="6">
    <source>
        <dbReference type="EMBL" id="RNA61512.1"/>
    </source>
</evidence>
<dbReference type="PANTHER" id="PTHR42881:SF13">
    <property type="entry name" value="PROLYL ENDOPEPTIDASE"/>
    <property type="match status" value="1"/>
</dbReference>
<evidence type="ECO:0000256" key="3">
    <source>
        <dbReference type="ARBA" id="ARBA00022825"/>
    </source>
</evidence>
<dbReference type="PANTHER" id="PTHR42881">
    <property type="entry name" value="PROLYL ENDOPEPTIDASE"/>
    <property type="match status" value="1"/>
</dbReference>
<dbReference type="EMBL" id="QWIU01000002">
    <property type="protein sequence ID" value="RNA61512.1"/>
    <property type="molecule type" value="Genomic_DNA"/>
</dbReference>
<dbReference type="Proteomes" id="UP000278775">
    <property type="component" value="Unassembled WGS sequence"/>
</dbReference>
<feature type="domain" description="Peptidase S9 prolyl oligopeptidase catalytic" evidence="4">
    <location>
        <begin position="506"/>
        <end position="714"/>
    </location>
</feature>
<keyword evidence="3" id="KW-0720">Serine protease</keyword>
<dbReference type="Gene3D" id="3.40.50.1820">
    <property type="entry name" value="alpha/beta hydrolase"/>
    <property type="match status" value="1"/>
</dbReference>
<dbReference type="InterPro" id="IPR051167">
    <property type="entry name" value="Prolyl_oligopep/macrocyclase"/>
</dbReference>
<keyword evidence="2" id="KW-0378">Hydrolase</keyword>
<evidence type="ECO:0000256" key="2">
    <source>
        <dbReference type="ARBA" id="ARBA00022801"/>
    </source>
</evidence>
<dbReference type="InterPro" id="IPR029058">
    <property type="entry name" value="AB_hydrolase_fold"/>
</dbReference>
<comment type="caution">
    <text evidence="6">The sequence shown here is derived from an EMBL/GenBank/DDBJ whole genome shotgun (WGS) entry which is preliminary data.</text>
</comment>
<evidence type="ECO:0000256" key="1">
    <source>
        <dbReference type="ARBA" id="ARBA00022670"/>
    </source>
</evidence>
<dbReference type="GO" id="GO:0004252">
    <property type="term" value="F:serine-type endopeptidase activity"/>
    <property type="evidence" value="ECO:0007669"/>
    <property type="project" value="InterPro"/>
</dbReference>
<evidence type="ECO:0000313" key="7">
    <source>
        <dbReference type="Proteomes" id="UP000278775"/>
    </source>
</evidence>
<dbReference type="AlphaFoldDB" id="A0A3M7TD50"/>
<dbReference type="PRINTS" id="PR00862">
    <property type="entry name" value="PROLIGOPTASE"/>
</dbReference>
<name>A0A3M7TD50_9FLAO</name>
<dbReference type="SUPFAM" id="SSF53474">
    <property type="entry name" value="alpha/beta-Hydrolases"/>
    <property type="match status" value="1"/>
</dbReference>
<dbReference type="Pfam" id="PF02897">
    <property type="entry name" value="Peptidase_S9_N"/>
    <property type="match status" value="1"/>
</dbReference>
<sequence length="726" mass="83309">MDKSNIILYIFFAFVGMINAQKNTLAPFKPMVEEYFKIKVVDEYRNLEDLKAPSTIKWMKDQTKYSLSVLQNLPNRQYYIDKRLEFDKKKSFSVSNLNITENDLYFYLKQKPGENTMKVFFRKKFSGHEKEIFDPQKYKPENKKNYQINYIKPNYDGSKVAIALTESGKEVSEMIIYDLKQNKLLPDRLTNCWPSDSGGISWLPDNNSFIYRYYPIIDPSSNLFLKDTQALLYKIGQDPKKLNILLSRKNNPELKMNPEDFPRVSFYSKNSKYILGQISGAIKFRDTYYMLTKDISKKNQWKFLFSKEDKISDFIIKGDSIIYISETNETNAIYSTSLENPDFKNPTILIPNIQNEVINSLHTLKDGFIFYTSKNGVEAKLYSYKNKKIKSLILPFPAGSISVTTQKDHSNDFWITCNGWKNENERFKYNELTEKFIAENLAPVIEYPELKDIIVEEIVTKSHDGLEIPLSLIYNKNIKKNKHNPLLIDAYGAYAINNSPYFAKTYLLWVLQGGIVAIAHVRGGGEKGEKWYKGGYKETKSNSWKDLISCTEYMIKENYSSPENIAIWGASAGGITIGRAMTERPDLFKAVIIDAGIVNASRMEFTPNGLNSAKEFGSLSIEPEFRALLEMDAYQHIKKGVSYPATLITGGINDPRVSPWMPSKFAAKLMANDTSNNPILLKIDYEGGHGGDIPVTQKYNNLADIFAFALWQLGHPDYQPKENPDK</sequence>
<dbReference type="SUPFAM" id="SSF50993">
    <property type="entry name" value="Peptidase/esterase 'gauge' domain"/>
    <property type="match status" value="1"/>
</dbReference>
<dbReference type="InterPro" id="IPR023302">
    <property type="entry name" value="Pept_S9A_N"/>
</dbReference>
<proteinExistence type="predicted"/>
<dbReference type="RefSeq" id="WP_122635653.1">
    <property type="nucleotide sequence ID" value="NZ_QWIU01000002.1"/>
</dbReference>
<dbReference type="InterPro" id="IPR002470">
    <property type="entry name" value="Peptidase_S9A"/>
</dbReference>
<organism evidence="6 7">
    <name type="scientific">Chryseobacterium nematophagum</name>
    <dbReference type="NCBI Taxonomy" id="2305228"/>
    <lineage>
        <taxon>Bacteria</taxon>
        <taxon>Pseudomonadati</taxon>
        <taxon>Bacteroidota</taxon>
        <taxon>Flavobacteriia</taxon>
        <taxon>Flavobacteriales</taxon>
        <taxon>Weeksellaceae</taxon>
        <taxon>Chryseobacterium group</taxon>
        <taxon>Chryseobacterium</taxon>
    </lineage>
</organism>
<protein>
    <submittedName>
        <fullName evidence="6">Prolyl oligopeptidase</fullName>
    </submittedName>
</protein>
<feature type="domain" description="Peptidase S9A N-terminal" evidence="5">
    <location>
        <begin position="31"/>
        <end position="417"/>
    </location>
</feature>
<evidence type="ECO:0000259" key="5">
    <source>
        <dbReference type="Pfam" id="PF02897"/>
    </source>
</evidence>
<dbReference type="Pfam" id="PF00326">
    <property type="entry name" value="Peptidase_S9"/>
    <property type="match status" value="1"/>
</dbReference>
<reference evidence="6 7" key="1">
    <citation type="submission" date="2018-08" db="EMBL/GenBank/DDBJ databases">
        <title>Chryseobacterium nematophagum: a novel matrix digesting pathogen of nematodes.</title>
        <authorList>
            <person name="Page A."/>
            <person name="Roberts M."/>
            <person name="Felix M.-A."/>
            <person name="Weir W."/>
        </authorList>
    </citation>
    <scope>NUCLEOTIDE SEQUENCE [LARGE SCALE GENOMIC DNA]</scope>
    <source>
        <strain evidence="6 7">JUb129</strain>
    </source>
</reference>